<dbReference type="eggNOG" id="COG1396">
    <property type="taxonomic scope" value="Bacteria"/>
</dbReference>
<dbReference type="InterPro" id="IPR001387">
    <property type="entry name" value="Cro/C1-type_HTH"/>
</dbReference>
<evidence type="ECO:0000259" key="2">
    <source>
        <dbReference type="PROSITE" id="PS50943"/>
    </source>
</evidence>
<evidence type="ECO:0000313" key="3">
    <source>
        <dbReference type="EMBL" id="ACU96769.1"/>
    </source>
</evidence>
<gene>
    <name evidence="3" type="ordered locus">Svir_17420</name>
</gene>
<dbReference type="Gene3D" id="1.10.260.40">
    <property type="entry name" value="lambda repressor-like DNA-binding domains"/>
    <property type="match status" value="1"/>
</dbReference>
<keyword evidence="4" id="KW-1185">Reference proteome</keyword>
<dbReference type="InterPro" id="IPR050807">
    <property type="entry name" value="TransReg_Diox_bact_type"/>
</dbReference>
<accession>C7MTN6</accession>
<dbReference type="PANTHER" id="PTHR46797:SF1">
    <property type="entry name" value="METHYLPHOSPHONATE SYNTHASE"/>
    <property type="match status" value="1"/>
</dbReference>
<dbReference type="GO" id="GO:0003677">
    <property type="term" value="F:DNA binding"/>
    <property type="evidence" value="ECO:0007669"/>
    <property type="project" value="UniProtKB-KW"/>
</dbReference>
<dbReference type="PANTHER" id="PTHR46797">
    <property type="entry name" value="HTH-TYPE TRANSCRIPTIONAL REGULATOR"/>
    <property type="match status" value="1"/>
</dbReference>
<dbReference type="AlphaFoldDB" id="C7MTN6"/>
<evidence type="ECO:0000256" key="1">
    <source>
        <dbReference type="ARBA" id="ARBA00023125"/>
    </source>
</evidence>
<dbReference type="GO" id="GO:0005829">
    <property type="term" value="C:cytosol"/>
    <property type="evidence" value="ECO:0007669"/>
    <property type="project" value="TreeGrafter"/>
</dbReference>
<name>C7MTN6_SACVD</name>
<keyword evidence="1" id="KW-0238">DNA-binding</keyword>
<feature type="domain" description="HTH cro/C1-type" evidence="2">
    <location>
        <begin position="31"/>
        <end position="86"/>
    </location>
</feature>
<dbReference type="EMBL" id="CP001683">
    <property type="protein sequence ID" value="ACU96769.1"/>
    <property type="molecule type" value="Genomic_DNA"/>
</dbReference>
<reference evidence="3 4" key="1">
    <citation type="journal article" date="2009" name="Stand. Genomic Sci.">
        <title>Complete genome sequence of Saccharomonospora viridis type strain (P101).</title>
        <authorList>
            <person name="Pati A."/>
            <person name="Sikorski J."/>
            <person name="Nolan M."/>
            <person name="Lapidus A."/>
            <person name="Copeland A."/>
            <person name="Glavina Del Rio T."/>
            <person name="Lucas S."/>
            <person name="Chen F."/>
            <person name="Tice H."/>
            <person name="Pitluck S."/>
            <person name="Cheng J.F."/>
            <person name="Chertkov O."/>
            <person name="Brettin T."/>
            <person name="Han C."/>
            <person name="Detter J.C."/>
            <person name="Kuske C."/>
            <person name="Bruce D."/>
            <person name="Goodwin L."/>
            <person name="Chain P."/>
            <person name="D'haeseleer P."/>
            <person name="Chen A."/>
            <person name="Palaniappan K."/>
            <person name="Ivanova N."/>
            <person name="Mavromatis K."/>
            <person name="Mikhailova N."/>
            <person name="Rohde M."/>
            <person name="Tindall B.J."/>
            <person name="Goker M."/>
            <person name="Bristow J."/>
            <person name="Eisen J.A."/>
            <person name="Markowitz V."/>
            <person name="Hugenholtz P."/>
            <person name="Kyrpides N.C."/>
            <person name="Klenk H.P."/>
        </authorList>
    </citation>
    <scope>NUCLEOTIDE SEQUENCE [LARGE SCALE GENOMIC DNA]</scope>
    <source>
        <strain evidence="4">ATCC 15386 / DSM 43017 / JCM 3036 / NBRC 12207 / P101</strain>
    </source>
</reference>
<dbReference type="GO" id="GO:0003700">
    <property type="term" value="F:DNA-binding transcription factor activity"/>
    <property type="evidence" value="ECO:0007669"/>
    <property type="project" value="TreeGrafter"/>
</dbReference>
<dbReference type="InterPro" id="IPR010982">
    <property type="entry name" value="Lambda_DNA-bd_dom_sf"/>
</dbReference>
<dbReference type="SMART" id="SM00530">
    <property type="entry name" value="HTH_XRE"/>
    <property type="match status" value="1"/>
</dbReference>
<dbReference type="CDD" id="cd00093">
    <property type="entry name" value="HTH_XRE"/>
    <property type="match status" value="1"/>
</dbReference>
<proteinExistence type="predicted"/>
<dbReference type="SUPFAM" id="SSF47413">
    <property type="entry name" value="lambda repressor-like DNA-binding domains"/>
    <property type="match status" value="1"/>
</dbReference>
<dbReference type="KEGG" id="svi:Svir_17420"/>
<organism evidence="3 4">
    <name type="scientific">Saccharomonospora viridis (strain ATCC 15386 / DSM 43017 / JCM 3036 / CCUG 5913 / NBRC 12207 / NCIMB 9602 / P101)</name>
    <name type="common">Thermoactinomyces viridis</name>
    <dbReference type="NCBI Taxonomy" id="471857"/>
    <lineage>
        <taxon>Bacteria</taxon>
        <taxon>Bacillati</taxon>
        <taxon>Actinomycetota</taxon>
        <taxon>Actinomycetes</taxon>
        <taxon>Pseudonocardiales</taxon>
        <taxon>Pseudonocardiaceae</taxon>
        <taxon>Saccharomonospora</taxon>
    </lineage>
</organism>
<protein>
    <submittedName>
        <fullName evidence="3">Predicted transcriptional regulator</fullName>
    </submittedName>
</protein>
<sequence length="414" mass="43496">MGLLTNPHSACTLDSWTAQGRQDMQHFGANLRRIRTARGKSLDVVAGLAGISPSYLSRIERGERALDRRSLIAALARALDVTPADIVGPAIPVTADTGVADDQVDAVRAALLAVSVGIPGGDVVSCDVLRSRAHILLNAQRDCDYRTVGESLPQLIRDVHASIQAGRDVRELLRLAVMLHVQGTAAWLGDIGGPSDLAWIATTLARDAAQRAEDPTSIAIASFGVGLGLLGEGAFELASHVITAADPGTASPGGLHLSGMLALAYSLTAAAQGDTTSETAALDHATDLTQHVDGDYGWFGFGAANVNLWRASAALERGDHATAASLTDRIEPDSLPNPTRRVAYYLARARACARLRHRRSDAVDALRAAERIAPARVHGSRVARGLVVELSERARADVVGAELRGLASRAGLDL</sequence>
<dbReference type="HOGENOM" id="CLU_033540_2_1_11"/>
<dbReference type="PROSITE" id="PS50943">
    <property type="entry name" value="HTH_CROC1"/>
    <property type="match status" value="1"/>
</dbReference>
<dbReference type="STRING" id="471857.Svir_17420"/>
<dbReference type="Pfam" id="PF13560">
    <property type="entry name" value="HTH_31"/>
    <property type="match status" value="1"/>
</dbReference>
<evidence type="ECO:0000313" key="4">
    <source>
        <dbReference type="Proteomes" id="UP000000841"/>
    </source>
</evidence>
<dbReference type="Proteomes" id="UP000000841">
    <property type="component" value="Chromosome"/>
</dbReference>